<name>A0A5C5VES1_9BACT</name>
<dbReference type="GO" id="GO:0098796">
    <property type="term" value="C:membrane protein complex"/>
    <property type="evidence" value="ECO:0007669"/>
    <property type="project" value="UniProtKB-ARBA"/>
</dbReference>
<comment type="similarity">
    <text evidence="4">Belongs to the ABC transporter superfamily. Macrolide exporter (TC 3.A.1.122) family.</text>
</comment>
<dbReference type="CDD" id="cd03255">
    <property type="entry name" value="ABC_MJ0796_LolCDE_FtsE"/>
    <property type="match status" value="1"/>
</dbReference>
<evidence type="ECO:0000256" key="3">
    <source>
        <dbReference type="ARBA" id="ARBA00022840"/>
    </source>
</evidence>
<dbReference type="PROSITE" id="PS50893">
    <property type="entry name" value="ABC_TRANSPORTER_2"/>
    <property type="match status" value="1"/>
</dbReference>
<dbReference type="GO" id="GO:0022857">
    <property type="term" value="F:transmembrane transporter activity"/>
    <property type="evidence" value="ECO:0007669"/>
    <property type="project" value="UniProtKB-ARBA"/>
</dbReference>
<gene>
    <name evidence="6" type="primary">macB_4</name>
    <name evidence="6" type="ORF">KOR34_20810</name>
</gene>
<dbReference type="GO" id="GO:0005524">
    <property type="term" value="F:ATP binding"/>
    <property type="evidence" value="ECO:0007669"/>
    <property type="project" value="UniProtKB-KW"/>
</dbReference>
<dbReference type="AlphaFoldDB" id="A0A5C5VES1"/>
<dbReference type="SUPFAM" id="SSF52540">
    <property type="entry name" value="P-loop containing nucleoside triphosphate hydrolases"/>
    <property type="match status" value="1"/>
</dbReference>
<dbReference type="PANTHER" id="PTHR24220:SF86">
    <property type="entry name" value="ABC TRANSPORTER ABCH.1"/>
    <property type="match status" value="1"/>
</dbReference>
<dbReference type="OrthoDB" id="273392at2"/>
<keyword evidence="2" id="KW-0547">Nucleotide-binding</keyword>
<keyword evidence="1" id="KW-0813">Transport</keyword>
<dbReference type="InterPro" id="IPR017871">
    <property type="entry name" value="ABC_transporter-like_CS"/>
</dbReference>
<dbReference type="InterPro" id="IPR003439">
    <property type="entry name" value="ABC_transporter-like_ATP-bd"/>
</dbReference>
<dbReference type="InterPro" id="IPR017911">
    <property type="entry name" value="MacB-like_ATP-bd"/>
</dbReference>
<sequence length="250" mass="27759">MPDDLPLICLRDISRTYDLGEVKVDALRPTSLDIEQGEFVALIGPSGSGKSTLMNTLGCLDRPTGGSYLLDGQEIVRMSRDQRARIRNQQIGFVFQNFNLLNRTSALENVEVPLLYSRSIPAAERHRRAQEELVRVGLGERTGHTTSQLSGGQQQRVAIARALVNHPSILLADEPTGNLDSRTSREVIELFSSLNAEKNLTVILVTHDPEVARNARRKIVLRDGEVTTDTSDFAEAMHSLQSRHFDESES</sequence>
<dbReference type="InterPro" id="IPR015854">
    <property type="entry name" value="ABC_transpr_LolD-like"/>
</dbReference>
<dbReference type="InterPro" id="IPR003593">
    <property type="entry name" value="AAA+_ATPase"/>
</dbReference>
<dbReference type="GO" id="GO:0016887">
    <property type="term" value="F:ATP hydrolysis activity"/>
    <property type="evidence" value="ECO:0007669"/>
    <property type="project" value="InterPro"/>
</dbReference>
<keyword evidence="6" id="KW-0378">Hydrolase</keyword>
<dbReference type="SMART" id="SM00382">
    <property type="entry name" value="AAA"/>
    <property type="match status" value="1"/>
</dbReference>
<dbReference type="EMBL" id="SIHJ01000001">
    <property type="protein sequence ID" value="TWT37134.1"/>
    <property type="molecule type" value="Genomic_DNA"/>
</dbReference>
<dbReference type="FunFam" id="3.40.50.300:FF:000032">
    <property type="entry name" value="Export ABC transporter ATP-binding protein"/>
    <property type="match status" value="1"/>
</dbReference>
<evidence type="ECO:0000256" key="1">
    <source>
        <dbReference type="ARBA" id="ARBA00022448"/>
    </source>
</evidence>
<keyword evidence="7" id="KW-1185">Reference proteome</keyword>
<protein>
    <submittedName>
        <fullName evidence="6">Macrolide export ATP-binding/permease protein MacB</fullName>
        <ecNumber evidence="6">3.6.3.-</ecNumber>
    </submittedName>
</protein>
<dbReference type="PROSITE" id="PS00211">
    <property type="entry name" value="ABC_TRANSPORTER_1"/>
    <property type="match status" value="1"/>
</dbReference>
<dbReference type="Gene3D" id="3.40.50.300">
    <property type="entry name" value="P-loop containing nucleotide triphosphate hydrolases"/>
    <property type="match status" value="1"/>
</dbReference>
<dbReference type="PANTHER" id="PTHR24220">
    <property type="entry name" value="IMPORT ATP-BINDING PROTEIN"/>
    <property type="match status" value="1"/>
</dbReference>
<dbReference type="Proteomes" id="UP000316714">
    <property type="component" value="Unassembled WGS sequence"/>
</dbReference>
<evidence type="ECO:0000259" key="5">
    <source>
        <dbReference type="PROSITE" id="PS50893"/>
    </source>
</evidence>
<reference evidence="6 7" key="1">
    <citation type="submission" date="2019-02" db="EMBL/GenBank/DDBJ databases">
        <title>Deep-cultivation of Planctomycetes and their phenomic and genomic characterization uncovers novel biology.</title>
        <authorList>
            <person name="Wiegand S."/>
            <person name="Jogler M."/>
            <person name="Boedeker C."/>
            <person name="Pinto D."/>
            <person name="Vollmers J."/>
            <person name="Rivas-Marin E."/>
            <person name="Kohn T."/>
            <person name="Peeters S.H."/>
            <person name="Heuer A."/>
            <person name="Rast P."/>
            <person name="Oberbeckmann S."/>
            <person name="Bunk B."/>
            <person name="Jeske O."/>
            <person name="Meyerdierks A."/>
            <person name="Storesund J.E."/>
            <person name="Kallscheuer N."/>
            <person name="Luecker S."/>
            <person name="Lage O.M."/>
            <person name="Pohl T."/>
            <person name="Merkel B.J."/>
            <person name="Hornburger P."/>
            <person name="Mueller R.-W."/>
            <person name="Bruemmer F."/>
            <person name="Labrenz M."/>
            <person name="Spormann A.M."/>
            <person name="Op Den Camp H."/>
            <person name="Overmann J."/>
            <person name="Amann R."/>
            <person name="Jetten M.S.M."/>
            <person name="Mascher T."/>
            <person name="Medema M.H."/>
            <person name="Devos D.P."/>
            <person name="Kaster A.-K."/>
            <person name="Ovreas L."/>
            <person name="Rohde M."/>
            <person name="Galperin M.Y."/>
            <person name="Jogler C."/>
        </authorList>
    </citation>
    <scope>NUCLEOTIDE SEQUENCE [LARGE SCALE GENOMIC DNA]</scope>
    <source>
        <strain evidence="6 7">KOR34</strain>
    </source>
</reference>
<evidence type="ECO:0000256" key="2">
    <source>
        <dbReference type="ARBA" id="ARBA00022741"/>
    </source>
</evidence>
<dbReference type="RefSeq" id="WP_146564488.1">
    <property type="nucleotide sequence ID" value="NZ_SIHJ01000001.1"/>
</dbReference>
<evidence type="ECO:0000256" key="4">
    <source>
        <dbReference type="ARBA" id="ARBA00038388"/>
    </source>
</evidence>
<comment type="caution">
    <text evidence="6">The sequence shown here is derived from an EMBL/GenBank/DDBJ whole genome shotgun (WGS) entry which is preliminary data.</text>
</comment>
<dbReference type="Pfam" id="PF00005">
    <property type="entry name" value="ABC_tran"/>
    <property type="match status" value="1"/>
</dbReference>
<proteinExistence type="inferred from homology"/>
<keyword evidence="3 6" id="KW-0067">ATP-binding</keyword>
<dbReference type="InterPro" id="IPR027417">
    <property type="entry name" value="P-loop_NTPase"/>
</dbReference>
<evidence type="ECO:0000313" key="7">
    <source>
        <dbReference type="Proteomes" id="UP000316714"/>
    </source>
</evidence>
<feature type="domain" description="ABC transporter" evidence="5">
    <location>
        <begin position="8"/>
        <end position="248"/>
    </location>
</feature>
<accession>A0A5C5VES1</accession>
<organism evidence="6 7">
    <name type="scientific">Posidoniimonas corsicana</name>
    <dbReference type="NCBI Taxonomy" id="1938618"/>
    <lineage>
        <taxon>Bacteria</taxon>
        <taxon>Pseudomonadati</taxon>
        <taxon>Planctomycetota</taxon>
        <taxon>Planctomycetia</taxon>
        <taxon>Pirellulales</taxon>
        <taxon>Lacipirellulaceae</taxon>
        <taxon>Posidoniimonas</taxon>
    </lineage>
</organism>
<dbReference type="EC" id="3.6.3.-" evidence="6"/>
<dbReference type="GO" id="GO:0005886">
    <property type="term" value="C:plasma membrane"/>
    <property type="evidence" value="ECO:0007669"/>
    <property type="project" value="TreeGrafter"/>
</dbReference>
<evidence type="ECO:0000313" key="6">
    <source>
        <dbReference type="EMBL" id="TWT37134.1"/>
    </source>
</evidence>